<organism evidence="9 12">
    <name type="scientific">Aliirhizobium cellulosilyticum</name>
    <dbReference type="NCBI Taxonomy" id="393664"/>
    <lineage>
        <taxon>Bacteria</taxon>
        <taxon>Pseudomonadati</taxon>
        <taxon>Pseudomonadota</taxon>
        <taxon>Alphaproteobacteria</taxon>
        <taxon>Hyphomicrobiales</taxon>
        <taxon>Rhizobiaceae</taxon>
        <taxon>Aliirhizobium</taxon>
    </lineage>
</organism>
<keyword evidence="4" id="KW-0472">Membrane</keyword>
<dbReference type="Pfam" id="PF07886">
    <property type="entry name" value="BA14K"/>
    <property type="match status" value="1"/>
</dbReference>
<evidence type="ECO:0000256" key="4">
    <source>
        <dbReference type="ARBA" id="ARBA00022475"/>
    </source>
</evidence>
<comment type="caution">
    <text evidence="9">The sequence shown here is derived from an EMBL/GenBank/DDBJ whole genome shotgun (WGS) entry which is preliminary data.</text>
</comment>
<sequence length="160" mass="18752">MKKKLAIILVSAVTALTGVVPANAFPMVRAPSVQASQQVEKVQWREGRHDWRRYGPRYSDRRWRDERRWRDDRRYYSDRRWRHHRHHGGSNTGAIIGGLAAGAIIGGALAAPRYAPPERRYVGGNSHVNWCYARYRSYRTYDNTFQPYNGPRQQCYSPYR</sequence>
<protein>
    <recommendedName>
        <fullName evidence="3">Lectin-like protein BA14k</fullName>
    </recommendedName>
</protein>
<dbReference type="Proteomes" id="UP000520770">
    <property type="component" value="Unassembled WGS sequence"/>
</dbReference>
<evidence type="ECO:0000313" key="9">
    <source>
        <dbReference type="EMBL" id="MBB4413578.1"/>
    </source>
</evidence>
<comment type="similarity">
    <text evidence="2">Belongs to the BA14k family.</text>
</comment>
<reference evidence="11 12" key="1">
    <citation type="submission" date="2020-08" db="EMBL/GenBank/DDBJ databases">
        <title>Genomic Encyclopedia of Type Strains, Phase IV (KMG-V): Genome sequencing to study the core and pangenomes of soil and plant-associated prokaryotes.</title>
        <authorList>
            <person name="Whitman W."/>
        </authorList>
    </citation>
    <scope>NUCLEOTIDE SEQUENCE [LARGE SCALE GENOMIC DNA]</scope>
    <source>
        <strain evidence="9 12">SEMIA 444</strain>
        <strain evidence="8 11">SEMIA 448</strain>
        <strain evidence="10 13">SEMIA 452</strain>
    </source>
</reference>
<name>A0A7W6XD33_9HYPH</name>
<evidence type="ECO:0000313" key="12">
    <source>
        <dbReference type="Proteomes" id="UP000524535"/>
    </source>
</evidence>
<evidence type="ECO:0000256" key="7">
    <source>
        <dbReference type="SAM" id="SignalP"/>
    </source>
</evidence>
<evidence type="ECO:0000256" key="1">
    <source>
        <dbReference type="ARBA" id="ARBA00004167"/>
    </source>
</evidence>
<dbReference type="InterPro" id="IPR012413">
    <property type="entry name" value="BA14K"/>
</dbReference>
<accession>A0A7W6XD33</accession>
<evidence type="ECO:0000256" key="2">
    <source>
        <dbReference type="ARBA" id="ARBA00010270"/>
    </source>
</evidence>
<feature type="signal peptide" evidence="7">
    <location>
        <begin position="1"/>
        <end position="24"/>
    </location>
</feature>
<evidence type="ECO:0000256" key="6">
    <source>
        <dbReference type="ARBA" id="ARBA00025321"/>
    </source>
</evidence>
<keyword evidence="5" id="KW-0430">Lectin</keyword>
<evidence type="ECO:0000256" key="5">
    <source>
        <dbReference type="ARBA" id="ARBA00022734"/>
    </source>
</evidence>
<dbReference type="AlphaFoldDB" id="A0A7W6XD33"/>
<evidence type="ECO:0000313" key="13">
    <source>
        <dbReference type="Proteomes" id="UP000576087"/>
    </source>
</evidence>
<proteinExistence type="inferred from homology"/>
<dbReference type="Proteomes" id="UP000576087">
    <property type="component" value="Unassembled WGS sequence"/>
</dbReference>
<evidence type="ECO:0000256" key="3">
    <source>
        <dbReference type="ARBA" id="ARBA00020552"/>
    </source>
</evidence>
<gene>
    <name evidence="9" type="ORF">GGE31_004106</name>
    <name evidence="8" type="ORF">GGE33_004155</name>
    <name evidence="10" type="ORF">GGE35_004048</name>
</gene>
<comment type="subcellular location">
    <subcellularLocation>
        <location evidence="1">Membrane</location>
        <topology evidence="1">Single-pass membrane protein</topology>
    </subcellularLocation>
</comment>
<keyword evidence="4" id="KW-1003">Cell membrane</keyword>
<evidence type="ECO:0000313" key="10">
    <source>
        <dbReference type="EMBL" id="MBB4448211.1"/>
    </source>
</evidence>
<dbReference type="EMBL" id="JACIGW010000005">
    <property type="protein sequence ID" value="MBB4350390.1"/>
    <property type="molecule type" value="Genomic_DNA"/>
</dbReference>
<keyword evidence="12" id="KW-1185">Reference proteome</keyword>
<comment type="function">
    <text evidence="6">Has immunoglobulin-binding and hemagglutination properties, and can bind to mannose. Essential for virulence. May be involved in LPS biosynthesis or polysaccharide transport.</text>
</comment>
<dbReference type="GO" id="GO:0016020">
    <property type="term" value="C:membrane"/>
    <property type="evidence" value="ECO:0007669"/>
    <property type="project" value="UniProtKB-SubCell"/>
</dbReference>
<keyword evidence="7" id="KW-0732">Signal</keyword>
<feature type="chain" id="PRO_5036405086" description="Lectin-like protein BA14k" evidence="7">
    <location>
        <begin position="25"/>
        <end position="160"/>
    </location>
</feature>
<dbReference type="EMBL" id="JACIHM010000006">
    <property type="protein sequence ID" value="MBB4448211.1"/>
    <property type="molecule type" value="Genomic_DNA"/>
</dbReference>
<evidence type="ECO:0000313" key="11">
    <source>
        <dbReference type="Proteomes" id="UP000520770"/>
    </source>
</evidence>
<dbReference type="EMBL" id="JACIGY010000006">
    <property type="protein sequence ID" value="MBB4413578.1"/>
    <property type="molecule type" value="Genomic_DNA"/>
</dbReference>
<dbReference type="RefSeq" id="WP_183827118.1">
    <property type="nucleotide sequence ID" value="NZ_JACIGW010000005.1"/>
</dbReference>
<evidence type="ECO:0000313" key="8">
    <source>
        <dbReference type="EMBL" id="MBB4350390.1"/>
    </source>
</evidence>
<dbReference type="Proteomes" id="UP000524535">
    <property type="component" value="Unassembled WGS sequence"/>
</dbReference>
<dbReference type="GO" id="GO:0030246">
    <property type="term" value="F:carbohydrate binding"/>
    <property type="evidence" value="ECO:0007669"/>
    <property type="project" value="UniProtKB-KW"/>
</dbReference>